<reference evidence="1 2" key="1">
    <citation type="submission" date="2016-07" db="EMBL/GenBank/DDBJ databases">
        <title>Pervasive Adenine N6-methylation of Active Genes in Fungi.</title>
        <authorList>
            <consortium name="DOE Joint Genome Institute"/>
            <person name="Mondo S.J."/>
            <person name="Dannebaum R.O."/>
            <person name="Kuo R.C."/>
            <person name="Labutti K."/>
            <person name="Haridas S."/>
            <person name="Kuo A."/>
            <person name="Salamov A."/>
            <person name="Ahrendt S.R."/>
            <person name="Lipzen A."/>
            <person name="Sullivan W."/>
            <person name="Andreopoulos W.B."/>
            <person name="Clum A."/>
            <person name="Lindquist E."/>
            <person name="Daum C."/>
            <person name="Ramamoorthy G.K."/>
            <person name="Gryganskyi A."/>
            <person name="Culley D."/>
            <person name="Magnuson J.K."/>
            <person name="James T.Y."/>
            <person name="O'Malley M.A."/>
            <person name="Stajich J.E."/>
            <person name="Spatafora J.W."/>
            <person name="Visel A."/>
            <person name="Grigoriev I.V."/>
        </authorList>
    </citation>
    <scope>NUCLEOTIDE SEQUENCE [LARGE SCALE GENOMIC DNA]</scope>
    <source>
        <strain evidence="1 2">CBS 115471</strain>
    </source>
</reference>
<evidence type="ECO:0000313" key="2">
    <source>
        <dbReference type="Proteomes" id="UP000193144"/>
    </source>
</evidence>
<protein>
    <submittedName>
        <fullName evidence="1">Uncharacterized protein</fullName>
    </submittedName>
</protein>
<dbReference type="Proteomes" id="UP000193144">
    <property type="component" value="Unassembled WGS sequence"/>
</dbReference>
<feature type="non-terminal residue" evidence="1">
    <location>
        <position position="1"/>
    </location>
</feature>
<dbReference type="OrthoDB" id="194358at2759"/>
<dbReference type="EMBL" id="MCFA01000161">
    <property type="protein sequence ID" value="ORY02132.1"/>
    <property type="molecule type" value="Genomic_DNA"/>
</dbReference>
<sequence>LDNIASMLTLKEQVNRDSLISKLIDNVAYSLVASLFYFKLDRDLDRHEERFIGLGRILCSVLGKDPAFLELIKQLLADLAQFLLDSCLVCLINNPSC</sequence>
<gene>
    <name evidence="1" type="ORF">BCR34DRAFT_493380</name>
</gene>
<dbReference type="AlphaFoldDB" id="A0A1Y1YVP9"/>
<comment type="caution">
    <text evidence="1">The sequence shown here is derived from an EMBL/GenBank/DDBJ whole genome shotgun (WGS) entry which is preliminary data.</text>
</comment>
<keyword evidence="2" id="KW-1185">Reference proteome</keyword>
<proteinExistence type="predicted"/>
<accession>A0A1Y1YVP9</accession>
<evidence type="ECO:0000313" key="1">
    <source>
        <dbReference type="EMBL" id="ORY02132.1"/>
    </source>
</evidence>
<name>A0A1Y1YVP9_9PLEO</name>
<organism evidence="1 2">
    <name type="scientific">Clohesyomyces aquaticus</name>
    <dbReference type="NCBI Taxonomy" id="1231657"/>
    <lineage>
        <taxon>Eukaryota</taxon>
        <taxon>Fungi</taxon>
        <taxon>Dikarya</taxon>
        <taxon>Ascomycota</taxon>
        <taxon>Pezizomycotina</taxon>
        <taxon>Dothideomycetes</taxon>
        <taxon>Pleosporomycetidae</taxon>
        <taxon>Pleosporales</taxon>
        <taxon>Lindgomycetaceae</taxon>
        <taxon>Clohesyomyces</taxon>
    </lineage>
</organism>